<keyword evidence="1 5" id="KW-0808">Transferase</keyword>
<evidence type="ECO:0000256" key="3">
    <source>
        <dbReference type="ARBA" id="ARBA00038502"/>
    </source>
</evidence>
<organism evidence="5 6">
    <name type="scientific">Paenibacillus rhizovicinus</name>
    <dbReference type="NCBI Taxonomy" id="2704463"/>
    <lineage>
        <taxon>Bacteria</taxon>
        <taxon>Bacillati</taxon>
        <taxon>Bacillota</taxon>
        <taxon>Bacilli</taxon>
        <taxon>Bacillales</taxon>
        <taxon>Paenibacillaceae</taxon>
        <taxon>Paenibacillus</taxon>
    </lineage>
</organism>
<reference evidence="5 6" key="1">
    <citation type="submission" date="2020-02" db="EMBL/GenBank/DDBJ databases">
        <title>Paenibacillus sp. nov., isolated from rhizosphere soil of tomato.</title>
        <authorList>
            <person name="Weon H.-Y."/>
            <person name="Lee S.A."/>
        </authorList>
    </citation>
    <scope>NUCLEOTIDE SEQUENCE [LARGE SCALE GENOMIC DNA]</scope>
    <source>
        <strain evidence="5 6">14171R-81</strain>
    </source>
</reference>
<gene>
    <name evidence="5" type="ORF">GZH47_06710</name>
</gene>
<dbReference type="AlphaFoldDB" id="A0A6C0P1H0"/>
<dbReference type="SUPFAM" id="SSF55729">
    <property type="entry name" value="Acyl-CoA N-acyltransferases (Nat)"/>
    <property type="match status" value="1"/>
</dbReference>
<dbReference type="Pfam" id="PF13302">
    <property type="entry name" value="Acetyltransf_3"/>
    <property type="match status" value="1"/>
</dbReference>
<feature type="domain" description="N-acetyltransferase" evidence="4">
    <location>
        <begin position="10"/>
        <end position="171"/>
    </location>
</feature>
<dbReference type="EMBL" id="CP048286">
    <property type="protein sequence ID" value="QHW30572.1"/>
    <property type="molecule type" value="Genomic_DNA"/>
</dbReference>
<dbReference type="Gene3D" id="3.40.630.30">
    <property type="match status" value="1"/>
</dbReference>
<keyword evidence="2" id="KW-0012">Acyltransferase</keyword>
<dbReference type="GO" id="GO:0016747">
    <property type="term" value="F:acyltransferase activity, transferring groups other than amino-acyl groups"/>
    <property type="evidence" value="ECO:0007669"/>
    <property type="project" value="InterPro"/>
</dbReference>
<dbReference type="KEGG" id="prz:GZH47_06710"/>
<comment type="similarity">
    <text evidence="3">Belongs to the acetyltransferase family. RimJ subfamily.</text>
</comment>
<dbReference type="PANTHER" id="PTHR43792">
    <property type="entry name" value="GNAT FAMILY, PUTATIVE (AFU_ORTHOLOGUE AFUA_3G00765)-RELATED-RELATED"/>
    <property type="match status" value="1"/>
</dbReference>
<protein>
    <submittedName>
        <fullName evidence="5">GNAT family N-acetyltransferase</fullName>
    </submittedName>
</protein>
<dbReference type="InterPro" id="IPR000182">
    <property type="entry name" value="GNAT_dom"/>
</dbReference>
<evidence type="ECO:0000256" key="2">
    <source>
        <dbReference type="ARBA" id="ARBA00023315"/>
    </source>
</evidence>
<proteinExistence type="inferred from homology"/>
<dbReference type="InterPro" id="IPR051531">
    <property type="entry name" value="N-acetyltransferase"/>
</dbReference>
<accession>A0A6C0P1H0</accession>
<evidence type="ECO:0000256" key="1">
    <source>
        <dbReference type="ARBA" id="ARBA00022679"/>
    </source>
</evidence>
<keyword evidence="6" id="KW-1185">Reference proteome</keyword>
<dbReference type="InterPro" id="IPR016181">
    <property type="entry name" value="Acyl_CoA_acyltransferase"/>
</dbReference>
<name>A0A6C0P1H0_9BACL</name>
<sequence>MQSRFQTARLLLRPVELRDADDIQRLAGEYQVAKTTLSLPHPYPEGAAETWIHFRTDAARHGHGYTFAIINLATKALMGCISLDLTSEHQRAEIGYWLGSRFWENGYATEAAQQVVRFGFQQLRLNRIWGAVMTKNQASSAVLRKIGMTFEGCFKQHVRKWSHFEDIDYYGMTTSDFHSIEAPM</sequence>
<evidence type="ECO:0000313" key="5">
    <source>
        <dbReference type="EMBL" id="QHW30572.1"/>
    </source>
</evidence>
<dbReference type="PROSITE" id="PS51186">
    <property type="entry name" value="GNAT"/>
    <property type="match status" value="1"/>
</dbReference>
<evidence type="ECO:0000313" key="6">
    <source>
        <dbReference type="Proteomes" id="UP000479114"/>
    </source>
</evidence>
<dbReference type="RefSeq" id="WP_162639367.1">
    <property type="nucleotide sequence ID" value="NZ_CP048286.1"/>
</dbReference>
<dbReference type="PANTHER" id="PTHR43792:SF8">
    <property type="entry name" value="[RIBOSOMAL PROTEIN US5]-ALANINE N-ACETYLTRANSFERASE"/>
    <property type="match status" value="1"/>
</dbReference>
<dbReference type="Proteomes" id="UP000479114">
    <property type="component" value="Chromosome"/>
</dbReference>
<evidence type="ECO:0000259" key="4">
    <source>
        <dbReference type="PROSITE" id="PS51186"/>
    </source>
</evidence>